<organism evidence="3 4">
    <name type="scientific">Halarsenatibacter silvermanii</name>
    <dbReference type="NCBI Taxonomy" id="321763"/>
    <lineage>
        <taxon>Bacteria</taxon>
        <taxon>Bacillati</taxon>
        <taxon>Bacillota</taxon>
        <taxon>Clostridia</taxon>
        <taxon>Halanaerobiales</taxon>
        <taxon>Halarsenatibacteraceae</taxon>
        <taxon>Halarsenatibacter</taxon>
    </lineage>
</organism>
<keyword evidence="1" id="KW-0694">RNA-binding</keyword>
<dbReference type="InterPro" id="IPR010920">
    <property type="entry name" value="LSM_dom_sf"/>
</dbReference>
<dbReference type="GO" id="GO:0003723">
    <property type="term" value="F:RNA binding"/>
    <property type="evidence" value="ECO:0007669"/>
    <property type="project" value="UniProtKB-KW"/>
</dbReference>
<dbReference type="Gene3D" id="2.30.30.100">
    <property type="match status" value="1"/>
</dbReference>
<dbReference type="GO" id="GO:0005829">
    <property type="term" value="C:cytosol"/>
    <property type="evidence" value="ECO:0007669"/>
    <property type="project" value="TreeGrafter"/>
</dbReference>
<keyword evidence="2" id="KW-0346">Stress response</keyword>
<dbReference type="InterPro" id="IPR005001">
    <property type="entry name" value="Hfq"/>
</dbReference>
<evidence type="ECO:0000256" key="1">
    <source>
        <dbReference type="ARBA" id="ARBA00022884"/>
    </source>
</evidence>
<sequence>MSGINLQHNFLEKIKNEEIKATIYLKNGVQIEGYIEDYGQYTIVINSSEETQMILKSGITTIEPEKRVNDYFPDEF</sequence>
<keyword evidence="4" id="KW-1185">Reference proteome</keyword>
<dbReference type="RefSeq" id="WP_159429917.1">
    <property type="nucleotide sequence ID" value="NZ_FNGO01000024.1"/>
</dbReference>
<evidence type="ECO:0000313" key="3">
    <source>
        <dbReference type="EMBL" id="SDM27573.1"/>
    </source>
</evidence>
<dbReference type="GO" id="GO:0043487">
    <property type="term" value="P:regulation of RNA stability"/>
    <property type="evidence" value="ECO:0007669"/>
    <property type="project" value="TreeGrafter"/>
</dbReference>
<name>A0A1G9RWH6_9FIRM</name>
<dbReference type="EMBL" id="FNGO01000024">
    <property type="protein sequence ID" value="SDM27573.1"/>
    <property type="molecule type" value="Genomic_DNA"/>
</dbReference>
<dbReference type="Proteomes" id="UP000199476">
    <property type="component" value="Unassembled WGS sequence"/>
</dbReference>
<reference evidence="3 4" key="1">
    <citation type="submission" date="2016-10" db="EMBL/GenBank/DDBJ databases">
        <authorList>
            <person name="de Groot N.N."/>
        </authorList>
    </citation>
    <scope>NUCLEOTIDE SEQUENCE [LARGE SCALE GENOMIC DNA]</scope>
    <source>
        <strain evidence="3 4">SLAS-1</strain>
    </source>
</reference>
<dbReference type="Pfam" id="PF17209">
    <property type="entry name" value="Hfq"/>
    <property type="match status" value="1"/>
</dbReference>
<protein>
    <submittedName>
        <fullName evidence="3">Host factor-I protein</fullName>
    </submittedName>
</protein>
<dbReference type="STRING" id="321763.SAMN04488692_12432"/>
<dbReference type="SUPFAM" id="SSF50182">
    <property type="entry name" value="Sm-like ribonucleoproteins"/>
    <property type="match status" value="1"/>
</dbReference>
<dbReference type="OrthoDB" id="9799751at2"/>
<dbReference type="GO" id="GO:0045974">
    <property type="term" value="P:regulation of translation, ncRNA-mediated"/>
    <property type="evidence" value="ECO:0007669"/>
    <property type="project" value="TreeGrafter"/>
</dbReference>
<accession>A0A1G9RWH6</accession>
<dbReference type="AlphaFoldDB" id="A0A1G9RWH6"/>
<dbReference type="PANTHER" id="PTHR34772:SF1">
    <property type="entry name" value="RNA-BINDING PROTEIN HFQ"/>
    <property type="match status" value="1"/>
</dbReference>
<evidence type="ECO:0000313" key="4">
    <source>
        <dbReference type="Proteomes" id="UP000199476"/>
    </source>
</evidence>
<dbReference type="PANTHER" id="PTHR34772">
    <property type="entry name" value="RNA-BINDING PROTEIN HFQ"/>
    <property type="match status" value="1"/>
</dbReference>
<dbReference type="NCBIfam" id="TIGR02383">
    <property type="entry name" value="Hfq"/>
    <property type="match status" value="1"/>
</dbReference>
<dbReference type="GO" id="GO:0006355">
    <property type="term" value="P:regulation of DNA-templated transcription"/>
    <property type="evidence" value="ECO:0007669"/>
    <property type="project" value="InterPro"/>
</dbReference>
<gene>
    <name evidence="3" type="ORF">SAMN04488692_12432</name>
</gene>
<evidence type="ECO:0000256" key="2">
    <source>
        <dbReference type="ARBA" id="ARBA00023016"/>
    </source>
</evidence>
<proteinExistence type="predicted"/>